<evidence type="ECO:0000256" key="4">
    <source>
        <dbReference type="ARBA" id="ARBA00011529"/>
    </source>
</evidence>
<evidence type="ECO:0000256" key="7">
    <source>
        <dbReference type="ARBA" id="ARBA00023139"/>
    </source>
</evidence>
<keyword evidence="7" id="KW-0564">Palmitate</keyword>
<accession>A0A0R1L4Y7</accession>
<comment type="subunit">
    <text evidence="4">The complex is composed of two ATP-binding proteins (PstB), two transmembrane proteins (PstC and PstA) and a solute-binding protein (PstS).</text>
</comment>
<dbReference type="SUPFAM" id="SSF53850">
    <property type="entry name" value="Periplasmic binding protein-like II"/>
    <property type="match status" value="1"/>
</dbReference>
<dbReference type="InterPro" id="IPR050811">
    <property type="entry name" value="Phosphate_ABC_transporter"/>
</dbReference>
<proteinExistence type="inferred from homology"/>
<name>A0A0R1L4Y7_9LACO</name>
<dbReference type="GO" id="GO:0005886">
    <property type="term" value="C:plasma membrane"/>
    <property type="evidence" value="ECO:0007669"/>
    <property type="project" value="UniProtKB-SubCell"/>
</dbReference>
<feature type="transmembrane region" description="Helical" evidence="9">
    <location>
        <begin position="57"/>
        <end position="77"/>
    </location>
</feature>
<dbReference type="AlphaFoldDB" id="A0A0R1L4Y7"/>
<comment type="caution">
    <text evidence="11">The sequence shown here is derived from an EMBL/GenBank/DDBJ whole genome shotgun (WGS) entry which is preliminary data.</text>
</comment>
<keyword evidence="12" id="KW-1185">Reference proteome</keyword>
<comment type="function">
    <text evidence="1">Part of the ABC transporter complex PstSACB involved in phosphate import.</text>
</comment>
<dbReference type="PATRIC" id="fig|1423808.3.peg.2274"/>
<keyword evidence="5" id="KW-0592">Phosphate transport</keyword>
<keyword evidence="9" id="KW-0812">Transmembrane</keyword>
<evidence type="ECO:0000256" key="9">
    <source>
        <dbReference type="SAM" id="Phobius"/>
    </source>
</evidence>
<evidence type="ECO:0000256" key="3">
    <source>
        <dbReference type="ARBA" id="ARBA00008725"/>
    </source>
</evidence>
<comment type="subcellular location">
    <subcellularLocation>
        <location evidence="2">Cell membrane</location>
        <topology evidence="2">Lipid-anchor</topology>
    </subcellularLocation>
</comment>
<evidence type="ECO:0000259" key="10">
    <source>
        <dbReference type="Pfam" id="PF12849"/>
    </source>
</evidence>
<evidence type="ECO:0000313" key="11">
    <source>
        <dbReference type="EMBL" id="KRK88771.1"/>
    </source>
</evidence>
<dbReference type="InterPro" id="IPR024370">
    <property type="entry name" value="PBP_domain"/>
</dbReference>
<evidence type="ECO:0000313" key="12">
    <source>
        <dbReference type="Proteomes" id="UP000051581"/>
    </source>
</evidence>
<reference evidence="11 12" key="1">
    <citation type="journal article" date="2015" name="Genome Announc.">
        <title>Expanding the biotechnology potential of lactobacilli through comparative genomics of 213 strains and associated genera.</title>
        <authorList>
            <person name="Sun Z."/>
            <person name="Harris H.M."/>
            <person name="McCann A."/>
            <person name="Guo C."/>
            <person name="Argimon S."/>
            <person name="Zhang W."/>
            <person name="Yang X."/>
            <person name="Jeffery I.B."/>
            <person name="Cooney J.C."/>
            <person name="Kagawa T.F."/>
            <person name="Liu W."/>
            <person name="Song Y."/>
            <person name="Salvetti E."/>
            <person name="Wrobel A."/>
            <person name="Rasinkangas P."/>
            <person name="Parkhill J."/>
            <person name="Rea M.C."/>
            <person name="O'Sullivan O."/>
            <person name="Ritari J."/>
            <person name="Douillard F.P."/>
            <person name="Paul Ross R."/>
            <person name="Yang R."/>
            <person name="Briner A.E."/>
            <person name="Felis G.E."/>
            <person name="de Vos W.M."/>
            <person name="Barrangou R."/>
            <person name="Klaenhammer T.R."/>
            <person name="Caufield P.W."/>
            <person name="Cui Y."/>
            <person name="Zhang H."/>
            <person name="O'Toole P.W."/>
        </authorList>
    </citation>
    <scope>NUCLEOTIDE SEQUENCE [LARGE SCALE GENOMIC DNA]</scope>
    <source>
        <strain evidence="11 12">DSM 19904</strain>
    </source>
</reference>
<evidence type="ECO:0000256" key="1">
    <source>
        <dbReference type="ARBA" id="ARBA00002841"/>
    </source>
</evidence>
<keyword evidence="9" id="KW-0472">Membrane</keyword>
<protein>
    <submittedName>
        <fullName evidence="11">Phosphate ABC superfamily ATP binding cassette transporter periplasmic family protein</fullName>
    </submittedName>
</protein>
<keyword evidence="8" id="KW-0449">Lipoprotein</keyword>
<organism evidence="11 12">
    <name type="scientific">Lentilactobacillus sunkii DSM 19904</name>
    <dbReference type="NCBI Taxonomy" id="1423808"/>
    <lineage>
        <taxon>Bacteria</taxon>
        <taxon>Bacillati</taxon>
        <taxon>Bacillota</taxon>
        <taxon>Bacilli</taxon>
        <taxon>Lactobacillales</taxon>
        <taxon>Lactobacillaceae</taxon>
        <taxon>Lentilactobacillus</taxon>
    </lineage>
</organism>
<feature type="domain" description="PBP" evidence="10">
    <location>
        <begin position="210"/>
        <end position="448"/>
    </location>
</feature>
<comment type="similarity">
    <text evidence="3">Belongs to the PstS family.</text>
</comment>
<feature type="transmembrane region" description="Helical" evidence="9">
    <location>
        <begin position="144"/>
        <end position="163"/>
    </location>
</feature>
<evidence type="ECO:0000256" key="2">
    <source>
        <dbReference type="ARBA" id="ARBA00004193"/>
    </source>
</evidence>
<evidence type="ECO:0000256" key="8">
    <source>
        <dbReference type="ARBA" id="ARBA00023288"/>
    </source>
</evidence>
<gene>
    <name evidence="11" type="ORF">FD17_GL002241</name>
</gene>
<dbReference type="PANTHER" id="PTHR30570:SF1">
    <property type="entry name" value="PHOSPHATE-BINDING PROTEIN PSTS"/>
    <property type="match status" value="1"/>
</dbReference>
<keyword evidence="9" id="KW-1133">Transmembrane helix</keyword>
<dbReference type="Gene3D" id="3.40.190.10">
    <property type="entry name" value="Periplasmic binding protein-like II"/>
    <property type="match status" value="2"/>
</dbReference>
<keyword evidence="5" id="KW-0813">Transport</keyword>
<keyword evidence="6" id="KW-0732">Signal</keyword>
<dbReference type="PANTHER" id="PTHR30570">
    <property type="entry name" value="PERIPLASMIC PHOSPHATE BINDING COMPONENT OF PHOSPHATE ABC TRANSPORTER"/>
    <property type="match status" value="1"/>
</dbReference>
<dbReference type="GO" id="GO:0006817">
    <property type="term" value="P:phosphate ion transport"/>
    <property type="evidence" value="ECO:0007669"/>
    <property type="project" value="UniProtKB-KW"/>
</dbReference>
<dbReference type="Pfam" id="PF12849">
    <property type="entry name" value="PBP_like_2"/>
    <property type="match status" value="1"/>
</dbReference>
<sequence length="464" mass="52931">MRWLLFRVLIVSPLIVGSTGAFGLGWWWAMIPALLLNCLYWYRYNSKLSISDFSKEIRALVIGFIYYFGIFSIILIVNRYNFYQISIYYPFLIIPYNLSTIAAGGFMFYHNLGWMFIGTFWSSIIGMLIYQLKIHKLPKLNNRRIGALIILVLVSLLPFYQHFATDLRFTQDYGMSSELSLRQYRPFMKNKQLAQLGSPAKLRITQHYPRLNGATALYPVYSAAAQAVYSGMNTKQAKKIIRVDTTPKAFNSLIHKKSDISFMAQPSPVQMKAAKKSHVHLKMTKLGTEAFVFFVNKKNPVNSLTISQIQSIYQRKTIFWSNVGGNFSPIQAFQRAEGSGSQTAMEQQVMKGKKLVKPLRYQSTDGMGFLIDEVAGYNNHSNAIGYSFRFYATQMKQNKKIKVIKVNGVAPTAANIRNGKYPLVGSFYAITRDHPSQNSQRLIDWLTTNQGQKLIDRTGYVGIK</sequence>
<feature type="transmembrane region" description="Helical" evidence="9">
    <location>
        <begin position="114"/>
        <end position="132"/>
    </location>
</feature>
<evidence type="ECO:0000256" key="6">
    <source>
        <dbReference type="ARBA" id="ARBA00022729"/>
    </source>
</evidence>
<dbReference type="EMBL" id="AZEA01000006">
    <property type="protein sequence ID" value="KRK88771.1"/>
    <property type="molecule type" value="Genomic_DNA"/>
</dbReference>
<evidence type="ECO:0000256" key="5">
    <source>
        <dbReference type="ARBA" id="ARBA00022592"/>
    </source>
</evidence>
<feature type="transmembrane region" description="Helical" evidence="9">
    <location>
        <begin position="89"/>
        <end position="108"/>
    </location>
</feature>
<dbReference type="Proteomes" id="UP000051581">
    <property type="component" value="Unassembled WGS sequence"/>
</dbReference>